<evidence type="ECO:0000256" key="3">
    <source>
        <dbReference type="ARBA" id="ARBA00023224"/>
    </source>
</evidence>
<dbReference type="InterPro" id="IPR003660">
    <property type="entry name" value="HAMP_dom"/>
</dbReference>
<keyword evidence="1 6" id="KW-0812">Transmembrane</keyword>
<dbReference type="Gene3D" id="1.10.287.950">
    <property type="entry name" value="Methyl-accepting chemotaxis protein"/>
    <property type="match status" value="1"/>
</dbReference>
<feature type="domain" description="Methyl-accepting transducer" evidence="7">
    <location>
        <begin position="280"/>
        <end position="523"/>
    </location>
</feature>
<keyword evidence="6" id="KW-0472">Membrane</keyword>
<evidence type="ECO:0000256" key="1">
    <source>
        <dbReference type="ARBA" id="ARBA00022692"/>
    </source>
</evidence>
<keyword evidence="10" id="KW-1185">Reference proteome</keyword>
<dbReference type="Pfam" id="PF00015">
    <property type="entry name" value="MCPsignal"/>
    <property type="match status" value="1"/>
</dbReference>
<comment type="similarity">
    <text evidence="4">Belongs to the methyl-accepting chemotaxis (MCP) protein family.</text>
</comment>
<dbReference type="SMART" id="SM00304">
    <property type="entry name" value="HAMP"/>
    <property type="match status" value="2"/>
</dbReference>
<dbReference type="InterPro" id="IPR004089">
    <property type="entry name" value="MCPsignal_dom"/>
</dbReference>
<dbReference type="RefSeq" id="WP_344512719.1">
    <property type="nucleotide sequence ID" value="NZ_BAAAQD010000034.1"/>
</dbReference>
<dbReference type="PANTHER" id="PTHR32089">
    <property type="entry name" value="METHYL-ACCEPTING CHEMOTAXIS PROTEIN MCPB"/>
    <property type="match status" value="1"/>
</dbReference>
<feature type="domain" description="HAMP" evidence="8">
    <location>
        <begin position="221"/>
        <end position="275"/>
    </location>
</feature>
<feature type="transmembrane region" description="Helical" evidence="6">
    <location>
        <begin position="200"/>
        <end position="224"/>
    </location>
</feature>
<dbReference type="PROSITE" id="PS50111">
    <property type="entry name" value="CHEMOTAXIS_TRANSDUC_2"/>
    <property type="match status" value="1"/>
</dbReference>
<dbReference type="CDD" id="cd06225">
    <property type="entry name" value="HAMP"/>
    <property type="match status" value="1"/>
</dbReference>
<protein>
    <recommendedName>
        <fullName evidence="11">Methyl-accepting chemotaxis protein</fullName>
    </recommendedName>
</protein>
<feature type="transmembrane region" description="Helical" evidence="6">
    <location>
        <begin position="12"/>
        <end position="31"/>
    </location>
</feature>
<dbReference type="SMART" id="SM00283">
    <property type="entry name" value="MA"/>
    <property type="match status" value="1"/>
</dbReference>
<evidence type="ECO:0000256" key="5">
    <source>
        <dbReference type="PROSITE-ProRule" id="PRU00284"/>
    </source>
</evidence>
<evidence type="ECO:0008006" key="11">
    <source>
        <dbReference type="Google" id="ProtNLM"/>
    </source>
</evidence>
<gene>
    <name evidence="9" type="ORF">GCM10009827_102450</name>
</gene>
<keyword evidence="3 5" id="KW-0807">Transducer</keyword>
<evidence type="ECO:0000256" key="6">
    <source>
        <dbReference type="SAM" id="Phobius"/>
    </source>
</evidence>
<organism evidence="9 10">
    <name type="scientific">Dactylosporangium maewongense</name>
    <dbReference type="NCBI Taxonomy" id="634393"/>
    <lineage>
        <taxon>Bacteria</taxon>
        <taxon>Bacillati</taxon>
        <taxon>Actinomycetota</taxon>
        <taxon>Actinomycetes</taxon>
        <taxon>Micromonosporales</taxon>
        <taxon>Micromonosporaceae</taxon>
        <taxon>Dactylosporangium</taxon>
    </lineage>
</organism>
<comment type="caution">
    <text evidence="9">The sequence shown here is derived from an EMBL/GenBank/DDBJ whole genome shotgun (WGS) entry which is preliminary data.</text>
</comment>
<evidence type="ECO:0000313" key="9">
    <source>
        <dbReference type="EMBL" id="GAA1564370.1"/>
    </source>
</evidence>
<evidence type="ECO:0000256" key="4">
    <source>
        <dbReference type="ARBA" id="ARBA00029447"/>
    </source>
</evidence>
<keyword evidence="2 6" id="KW-1133">Transmembrane helix</keyword>
<accession>A0ABP4NQF7</accession>
<evidence type="ECO:0000259" key="7">
    <source>
        <dbReference type="PROSITE" id="PS50111"/>
    </source>
</evidence>
<evidence type="ECO:0000259" key="8">
    <source>
        <dbReference type="PROSITE" id="PS50885"/>
    </source>
</evidence>
<reference evidence="10" key="1">
    <citation type="journal article" date="2019" name="Int. J. Syst. Evol. Microbiol.">
        <title>The Global Catalogue of Microorganisms (GCM) 10K type strain sequencing project: providing services to taxonomists for standard genome sequencing and annotation.</title>
        <authorList>
            <consortium name="The Broad Institute Genomics Platform"/>
            <consortium name="The Broad Institute Genome Sequencing Center for Infectious Disease"/>
            <person name="Wu L."/>
            <person name="Ma J."/>
        </authorList>
    </citation>
    <scope>NUCLEOTIDE SEQUENCE [LARGE SCALE GENOMIC DNA]</scope>
    <source>
        <strain evidence="10">JCM 15933</strain>
    </source>
</reference>
<dbReference type="Pfam" id="PF00672">
    <property type="entry name" value="HAMP"/>
    <property type="match status" value="1"/>
</dbReference>
<evidence type="ECO:0000256" key="2">
    <source>
        <dbReference type="ARBA" id="ARBA00022989"/>
    </source>
</evidence>
<name>A0ABP4NQF7_9ACTN</name>
<sequence length="538" mass="55876">MDALRRTRVVTRLVIGFLVIALCVVAIWIAAVSASHGTRDTAGHLSAAQAQLDAAEQLKFRITDISGWQVGYAFDVERGEPGSTDDTADTRAAFLQAMRDFSTELGTMASLPLPAADQAAVRAIRQAFDDFKALDDRVIAAYRAGTPAQVKAANDLVVGEGLEVYARISGPVDELLAGAKQRSAAADKAARSTASSTGRLANVVGSVALVLAVAMALALSVSILRPLRALHERLSDIAEGEGDLTHRLAVSGNDEFTTVSREFNTFVEKIAATVRAISGSASTVAVASERLSDTSTRIMTSAQQTSTRSGLIVASADEVSDNVRTVATGAEHMSASIQEIAGTAADAARIGGQTTELTQSAHDLIGRLSGSSQQIGNVVTVINDIAAQTNLLALNATIEAARAGEAGKGFAVVATEVKDLAQETGRATSDIASKVQSIQADTMAATEAITQIVEITGRLGDYQNTIAAAVEQQNATTTEIGRNISRAAAGSADIAANIATISDAARITTSGVEETRSAAEELSAMSRELHALVGQFRV</sequence>
<dbReference type="Proteomes" id="UP001501470">
    <property type="component" value="Unassembled WGS sequence"/>
</dbReference>
<dbReference type="SUPFAM" id="SSF58104">
    <property type="entry name" value="Methyl-accepting chemotaxis protein (MCP) signaling domain"/>
    <property type="match status" value="1"/>
</dbReference>
<dbReference type="PROSITE" id="PS50885">
    <property type="entry name" value="HAMP"/>
    <property type="match status" value="1"/>
</dbReference>
<dbReference type="EMBL" id="BAAAQD010000034">
    <property type="protein sequence ID" value="GAA1564370.1"/>
    <property type="molecule type" value="Genomic_DNA"/>
</dbReference>
<proteinExistence type="inferred from homology"/>
<dbReference type="PANTHER" id="PTHR32089:SF112">
    <property type="entry name" value="LYSOZYME-LIKE PROTEIN-RELATED"/>
    <property type="match status" value="1"/>
</dbReference>
<evidence type="ECO:0000313" key="10">
    <source>
        <dbReference type="Proteomes" id="UP001501470"/>
    </source>
</evidence>